<dbReference type="GeneID" id="55565528"/>
<dbReference type="InterPro" id="IPR029056">
    <property type="entry name" value="Ribokinase-like"/>
</dbReference>
<sequence>MARFISTQSINLELPLRVDHLPDQGAEVRASIMEGAVVAGGFYVVATVARQGVAACVTAPLGTGPNSIQARHSLGREGISVLSREIVGDIGLRIAAIDSEGVRSVITSPGVEVEPDPRDLAGIILRGNDYVFVSLNDLAYPQLAEILTNWIEQLPENLYLAVAGGPLVGEVDLDVMVKVLARADLLTLNKHQADTMRMRLGRGPIAEVLRRYVKPETALVLRDGQNGAIIQESAGQTPRGVPAYPTDLMDTTGAGEAHTGVLLASLIMGSSLEQACARANAAAALAMGRRSYYRIPTASQIDNFLATNPRL</sequence>
<protein>
    <submittedName>
        <fullName evidence="4">5-dehydro-2-deoxygluconokinase</fullName>
        <ecNumber evidence="4">2.7.1.92</ecNumber>
    </submittedName>
</protein>
<evidence type="ECO:0000313" key="5">
    <source>
        <dbReference type="Proteomes" id="UP000250245"/>
    </source>
</evidence>
<dbReference type="SUPFAM" id="SSF53613">
    <property type="entry name" value="Ribokinase-like"/>
    <property type="match status" value="1"/>
</dbReference>
<dbReference type="AlphaFoldDB" id="A0A2X2YL64"/>
<dbReference type="InterPro" id="IPR011611">
    <property type="entry name" value="PfkB_dom"/>
</dbReference>
<dbReference type="PANTHER" id="PTHR10584:SF166">
    <property type="entry name" value="RIBOKINASE"/>
    <property type="match status" value="1"/>
</dbReference>
<proteinExistence type="predicted"/>
<evidence type="ECO:0000256" key="1">
    <source>
        <dbReference type="ARBA" id="ARBA00022679"/>
    </source>
</evidence>
<dbReference type="Pfam" id="PF00294">
    <property type="entry name" value="PfkB"/>
    <property type="match status" value="1"/>
</dbReference>
<dbReference type="EMBL" id="UASJ01000001">
    <property type="protein sequence ID" value="SQB64824.1"/>
    <property type="molecule type" value="Genomic_DNA"/>
</dbReference>
<keyword evidence="1 4" id="KW-0808">Transferase</keyword>
<organism evidence="4 5">
    <name type="scientific">Mobiluncus curtisii</name>
    <dbReference type="NCBI Taxonomy" id="2051"/>
    <lineage>
        <taxon>Bacteria</taxon>
        <taxon>Bacillati</taxon>
        <taxon>Actinomycetota</taxon>
        <taxon>Actinomycetes</taxon>
        <taxon>Actinomycetales</taxon>
        <taxon>Actinomycetaceae</taxon>
        <taxon>Mobiluncus</taxon>
    </lineage>
</organism>
<dbReference type="GO" id="GO:0005829">
    <property type="term" value="C:cytosol"/>
    <property type="evidence" value="ECO:0007669"/>
    <property type="project" value="TreeGrafter"/>
</dbReference>
<dbReference type="PANTHER" id="PTHR10584">
    <property type="entry name" value="SUGAR KINASE"/>
    <property type="match status" value="1"/>
</dbReference>
<gene>
    <name evidence="4" type="primary">iolC_2</name>
    <name evidence="4" type="ORF">NCTC11820_01178</name>
</gene>
<evidence type="ECO:0000259" key="3">
    <source>
        <dbReference type="Pfam" id="PF00294"/>
    </source>
</evidence>
<feature type="domain" description="Carbohydrate kinase PfkB" evidence="3">
    <location>
        <begin position="44"/>
        <end position="291"/>
    </location>
</feature>
<dbReference type="EC" id="2.7.1.92" evidence="4"/>
<name>A0A2X2YL64_9ACTO</name>
<reference evidence="4 5" key="1">
    <citation type="submission" date="2018-06" db="EMBL/GenBank/DDBJ databases">
        <authorList>
            <consortium name="Pathogen Informatics"/>
            <person name="Doyle S."/>
        </authorList>
    </citation>
    <scope>NUCLEOTIDE SEQUENCE [LARGE SCALE GENOMIC DNA]</scope>
    <source>
        <strain evidence="4 5">NCTC11820</strain>
    </source>
</reference>
<dbReference type="Gene3D" id="3.40.1190.20">
    <property type="match status" value="1"/>
</dbReference>
<keyword evidence="2 4" id="KW-0418">Kinase</keyword>
<dbReference type="GO" id="GO:0047590">
    <property type="term" value="F:5-dehydro-2-deoxygluconokinase activity"/>
    <property type="evidence" value="ECO:0007669"/>
    <property type="project" value="UniProtKB-EC"/>
</dbReference>
<accession>A0A2X2YL64</accession>
<evidence type="ECO:0000313" key="4">
    <source>
        <dbReference type="EMBL" id="SQB64824.1"/>
    </source>
</evidence>
<dbReference type="RefSeq" id="WP_013189377.1">
    <property type="nucleotide sequence ID" value="NZ_CP068112.1"/>
</dbReference>
<evidence type="ECO:0000256" key="2">
    <source>
        <dbReference type="ARBA" id="ARBA00022777"/>
    </source>
</evidence>
<dbReference type="Proteomes" id="UP000250245">
    <property type="component" value="Unassembled WGS sequence"/>
</dbReference>